<organism evidence="1 2">
    <name type="scientific">Adineta ricciae</name>
    <name type="common">Rotifer</name>
    <dbReference type="NCBI Taxonomy" id="249248"/>
    <lineage>
        <taxon>Eukaryota</taxon>
        <taxon>Metazoa</taxon>
        <taxon>Spiralia</taxon>
        <taxon>Gnathifera</taxon>
        <taxon>Rotifera</taxon>
        <taxon>Eurotatoria</taxon>
        <taxon>Bdelloidea</taxon>
        <taxon>Adinetida</taxon>
        <taxon>Adinetidae</taxon>
        <taxon>Adineta</taxon>
    </lineage>
</organism>
<gene>
    <name evidence="1" type="ORF">XAT740_LOCUS62513</name>
</gene>
<accession>A0A816HEY3</accession>
<name>A0A816HEY3_ADIRI</name>
<feature type="non-terminal residue" evidence="1">
    <location>
        <position position="78"/>
    </location>
</feature>
<keyword evidence="2" id="KW-1185">Reference proteome</keyword>
<dbReference type="AlphaFoldDB" id="A0A816HEY3"/>
<dbReference type="Proteomes" id="UP000663828">
    <property type="component" value="Unassembled WGS sequence"/>
</dbReference>
<evidence type="ECO:0000313" key="1">
    <source>
        <dbReference type="EMBL" id="CAF1687687.1"/>
    </source>
</evidence>
<protein>
    <submittedName>
        <fullName evidence="1">Uncharacterized protein</fullName>
    </submittedName>
</protein>
<dbReference type="EMBL" id="CAJNOR010017717">
    <property type="protein sequence ID" value="CAF1687687.1"/>
    <property type="molecule type" value="Genomic_DNA"/>
</dbReference>
<sequence length="78" mass="8449">MCDTSITKVSSSTAPIGEMGQKYLACGKSLSMRMWDNEKATNEAKPLSKRAYELCGFVTSGKAESPFETDQKVLLPPG</sequence>
<evidence type="ECO:0000313" key="2">
    <source>
        <dbReference type="Proteomes" id="UP000663828"/>
    </source>
</evidence>
<reference evidence="1" key="1">
    <citation type="submission" date="2021-02" db="EMBL/GenBank/DDBJ databases">
        <authorList>
            <person name="Nowell W R."/>
        </authorList>
    </citation>
    <scope>NUCLEOTIDE SEQUENCE</scope>
</reference>
<comment type="caution">
    <text evidence="1">The sequence shown here is derived from an EMBL/GenBank/DDBJ whole genome shotgun (WGS) entry which is preliminary data.</text>
</comment>
<proteinExistence type="predicted"/>